<sequence length="97" mass="10685">MEELNSLSLERLHCLCDYSNLAIQLENHLASVRSGISKARTLRGVALSTVFNIDAQELEPTSRCVFLLSCLAAFQNLLSSFAVLLIVSVLFIINNTT</sequence>
<dbReference type="EMBL" id="JOJR01000314">
    <property type="protein sequence ID" value="RCN39890.1"/>
    <property type="molecule type" value="Genomic_DNA"/>
</dbReference>
<organism evidence="2 3">
    <name type="scientific">Ancylostoma caninum</name>
    <name type="common">Dog hookworm</name>
    <dbReference type="NCBI Taxonomy" id="29170"/>
    <lineage>
        <taxon>Eukaryota</taxon>
        <taxon>Metazoa</taxon>
        <taxon>Ecdysozoa</taxon>
        <taxon>Nematoda</taxon>
        <taxon>Chromadorea</taxon>
        <taxon>Rhabditida</taxon>
        <taxon>Rhabditina</taxon>
        <taxon>Rhabditomorpha</taxon>
        <taxon>Strongyloidea</taxon>
        <taxon>Ancylostomatidae</taxon>
        <taxon>Ancylostomatinae</taxon>
        <taxon>Ancylostoma</taxon>
    </lineage>
</organism>
<comment type="caution">
    <text evidence="2">The sequence shown here is derived from an EMBL/GenBank/DDBJ whole genome shotgun (WGS) entry which is preliminary data.</text>
</comment>
<keyword evidence="1" id="KW-0812">Transmembrane</keyword>
<dbReference type="OrthoDB" id="5826082at2759"/>
<keyword evidence="3" id="KW-1185">Reference proteome</keyword>
<keyword evidence="1" id="KW-0472">Membrane</keyword>
<reference evidence="2 3" key="1">
    <citation type="submission" date="2014-10" db="EMBL/GenBank/DDBJ databases">
        <title>Draft genome of the hookworm Ancylostoma caninum.</title>
        <authorList>
            <person name="Mitreva M."/>
        </authorList>
    </citation>
    <scope>NUCLEOTIDE SEQUENCE [LARGE SCALE GENOMIC DNA]</scope>
    <source>
        <strain evidence="2 3">Baltimore</strain>
    </source>
</reference>
<keyword evidence="1" id="KW-1133">Transmembrane helix</keyword>
<proteinExistence type="predicted"/>
<name>A0A368GA64_ANCCA</name>
<protein>
    <submittedName>
        <fullName evidence="2">Uncharacterized protein</fullName>
    </submittedName>
</protein>
<gene>
    <name evidence="2" type="ORF">ANCCAN_14159</name>
</gene>
<dbReference type="STRING" id="29170.A0A368GA64"/>
<dbReference type="Proteomes" id="UP000252519">
    <property type="component" value="Unassembled WGS sequence"/>
</dbReference>
<evidence type="ECO:0000313" key="2">
    <source>
        <dbReference type="EMBL" id="RCN39890.1"/>
    </source>
</evidence>
<dbReference type="AlphaFoldDB" id="A0A368GA64"/>
<evidence type="ECO:0000313" key="3">
    <source>
        <dbReference type="Proteomes" id="UP000252519"/>
    </source>
</evidence>
<evidence type="ECO:0000256" key="1">
    <source>
        <dbReference type="SAM" id="Phobius"/>
    </source>
</evidence>
<feature type="transmembrane region" description="Helical" evidence="1">
    <location>
        <begin position="65"/>
        <end position="93"/>
    </location>
</feature>
<accession>A0A368GA64</accession>